<dbReference type="SUPFAM" id="SSF52200">
    <property type="entry name" value="Toll/Interleukin receptor TIR domain"/>
    <property type="match status" value="1"/>
</dbReference>
<evidence type="ECO:0000259" key="1">
    <source>
        <dbReference type="Pfam" id="PF13676"/>
    </source>
</evidence>
<reference evidence="2 3" key="1">
    <citation type="submission" date="2020-08" db="EMBL/GenBank/DDBJ databases">
        <title>Sequencing the genomes of 1000 actinobacteria strains.</title>
        <authorList>
            <person name="Klenk H.-P."/>
        </authorList>
    </citation>
    <scope>NUCLEOTIDE SEQUENCE [LARGE SCALE GENOMIC DNA]</scope>
    <source>
        <strain evidence="2 3">DSM 21948</strain>
    </source>
</reference>
<organism evidence="2 3">
    <name type="scientific">Micrococcus yunnanensis</name>
    <dbReference type="NCBI Taxonomy" id="566027"/>
    <lineage>
        <taxon>Bacteria</taxon>
        <taxon>Bacillati</taxon>
        <taxon>Actinomycetota</taxon>
        <taxon>Actinomycetes</taxon>
        <taxon>Micrococcales</taxon>
        <taxon>Micrococcaceae</taxon>
        <taxon>Micrococcus</taxon>
    </lineage>
</organism>
<dbReference type="GeneID" id="93364667"/>
<sequence>MSEHIDHGAAKALGSSMPGQLKASALPPMLARMTDATSQHVFISYVREDAEAVDELCRMLSAAGIPYWRDLTRLAPGDEWKAKIREAIRSDDAVAFLACFSAQYAARPKNTMNEELTLAVEEFRKHTPGHAWLFPLRLDSTPVPEWEIGANHTIRDLHWTDLFGTDKNQHYVGLTSRLHQLMGSSSPTSANLQAALENLSEAERTTRLSEETKAMLLDPQRKIALSDLIHAETSRIFEELNDPERYHSVPEEVDPLVRATEQARHLSELVQPFCSSLIVATRFGDSTQLEPWISGMRTLTQAAVSRVDGLTTLTALRHIPAVLSIMTAAITAVAHEKYANLQALVISPKIQDPRAGERVALLTATDPWWPFSAACSEQISQMVARQARGDAEPTQTLTDIETRRYSRLKNAAAEWLYATLRPLFTDTLPDEDAFSNHFEHAEVLLQALSLDADPAFRDGHQRYGRPNWTGRAAVYAEYRVRGTNAAQQLAQEATLEGSGWNLVRQGLFAGDLARARQAVQAGVEHFTQVAEAHSRR</sequence>
<evidence type="ECO:0000313" key="2">
    <source>
        <dbReference type="EMBL" id="MBA9060626.1"/>
    </source>
</evidence>
<accession>A0ABR6D3D7</accession>
<dbReference type="RefSeq" id="WP_134377344.1">
    <property type="nucleotide sequence ID" value="NZ_BAAAYW010000023.1"/>
</dbReference>
<protein>
    <recommendedName>
        <fullName evidence="1">TIR domain-containing protein</fullName>
    </recommendedName>
</protein>
<dbReference type="InterPro" id="IPR035897">
    <property type="entry name" value="Toll_tir_struct_dom_sf"/>
</dbReference>
<gene>
    <name evidence="2" type="ORF">HDA34_002390</name>
</gene>
<feature type="domain" description="TIR" evidence="1">
    <location>
        <begin position="41"/>
        <end position="166"/>
    </location>
</feature>
<comment type="caution">
    <text evidence="2">The sequence shown here is derived from an EMBL/GenBank/DDBJ whole genome shotgun (WGS) entry which is preliminary data.</text>
</comment>
<dbReference type="InterPro" id="IPR000157">
    <property type="entry name" value="TIR_dom"/>
</dbReference>
<proteinExistence type="predicted"/>
<dbReference type="Pfam" id="PF13676">
    <property type="entry name" value="TIR_2"/>
    <property type="match status" value="1"/>
</dbReference>
<dbReference type="Proteomes" id="UP000572670">
    <property type="component" value="Unassembled WGS sequence"/>
</dbReference>
<evidence type="ECO:0000313" key="3">
    <source>
        <dbReference type="Proteomes" id="UP000572670"/>
    </source>
</evidence>
<dbReference type="Gene3D" id="3.40.50.10140">
    <property type="entry name" value="Toll/interleukin-1 receptor homology (TIR) domain"/>
    <property type="match status" value="1"/>
</dbReference>
<keyword evidence="3" id="KW-1185">Reference proteome</keyword>
<dbReference type="EMBL" id="JACJIK010000002">
    <property type="protein sequence ID" value="MBA9060626.1"/>
    <property type="molecule type" value="Genomic_DNA"/>
</dbReference>
<name>A0ABR6D3D7_9MICC</name>